<dbReference type="InterPro" id="IPR009771">
    <property type="entry name" value="RIC1_C"/>
</dbReference>
<dbReference type="GO" id="GO:0042147">
    <property type="term" value="P:retrograde transport, endosome to Golgi"/>
    <property type="evidence" value="ECO:0007669"/>
    <property type="project" value="TreeGrafter"/>
</dbReference>
<protein>
    <recommendedName>
        <fullName evidence="3">Protein RIC1 homolog</fullName>
    </recommendedName>
</protein>
<feature type="compositionally biased region" description="Low complexity" evidence="4">
    <location>
        <begin position="752"/>
        <end position="766"/>
    </location>
</feature>
<name>A0A922IED9_DERFA</name>
<dbReference type="GO" id="GO:0005829">
    <property type="term" value="C:cytosol"/>
    <property type="evidence" value="ECO:0007669"/>
    <property type="project" value="TreeGrafter"/>
</dbReference>
<feature type="region of interest" description="Disordered" evidence="4">
    <location>
        <begin position="732"/>
        <end position="766"/>
    </location>
</feature>
<reference evidence="6" key="1">
    <citation type="submission" date="2013-05" db="EMBL/GenBank/DDBJ databases">
        <authorList>
            <person name="Yim A.K.Y."/>
            <person name="Chan T.F."/>
            <person name="Ji K.M."/>
            <person name="Liu X.Y."/>
            <person name="Zhou J.W."/>
            <person name="Li R.Q."/>
            <person name="Yang K.Y."/>
            <person name="Li J."/>
            <person name="Li M."/>
            <person name="Law P.T.W."/>
            <person name="Wu Y.L."/>
            <person name="Cai Z.L."/>
            <person name="Qin H."/>
            <person name="Bao Y."/>
            <person name="Leung R.K.K."/>
            <person name="Ng P.K.S."/>
            <person name="Zou J."/>
            <person name="Zhong X.J."/>
            <person name="Ran P.X."/>
            <person name="Zhong N.S."/>
            <person name="Liu Z.G."/>
            <person name="Tsui S.K.W."/>
        </authorList>
    </citation>
    <scope>NUCLEOTIDE SEQUENCE</scope>
    <source>
        <strain evidence="6">Derf</strain>
        <tissue evidence="6">Whole organism</tissue>
    </source>
</reference>
<gene>
    <name evidence="6" type="primary">RIC1</name>
    <name evidence="6" type="ORF">DERF_003081</name>
</gene>
<keyword evidence="2" id="KW-0472">Membrane</keyword>
<feature type="compositionally biased region" description="Polar residues" evidence="4">
    <location>
        <begin position="1160"/>
        <end position="1176"/>
    </location>
</feature>
<sequence length="1404" mass="158613">MYFPIGWPQTLNLCNQTCYRIDAILANNDQSLFLLLSDAHFSIWFCRPTVQIVHYERTNDSMKKYGSNVSAVWRSDSTQIVIQTANDFLLFYQVIINDQDVMPIIEPKNNVANDSILEENKVPCLFIQLMNSLKINDGISCMMAAEEEMVIATKTGLLSGIEWNGQPDDKFHYNISVPQNHHHHHMMAKKSPDLNLPSSSHSNHIIDFKYSTIIGGFSLVFSNGLGAFLPLNDQTSTTTYNHLQMIGHIDNALCTAINHKYAFIVFGLLSSEAIACDFDEVDRRFVISFRMTLPPNVYPDAEKILGSLISLQWTPDSTVLATIWENGDFALWSVFGSLLIYSISWYNSLDIRNEFNQNPFKVSALAFGKEGFHLWMVERENSNGSSNRVCKLLLAKSVLTVNPCSSINLEAVLLASEDRIFVGGNKNSSLIAQNQKFDGGEKNIDNEILLKQEKSLSNVILSEQESNAVDSFQWITVSLPQSYLDTNWPIRLFAIDHQTLQNIAIAGINGLAMYSLIHRRWKLFGNENHERDVTVTGGFLWYYDYLIAGCYNLSENCSEIRAYSHRNKLDNSNAKILSVDHEVQLLSLYQNRLLALCSDGTIYLYDLHLFKRNHHYSTIHHRHSHHQDSQDYDLNISAPIRVILNNLEIFPDCVTLCLLTDLHVDMYNSSIFNIHHTLSIPSSSTTTLNESISHRVVKQNPSSSSSSRSHSILINICGRVLLLEMDIDTSKLPPFSSDDEDDDNDVDGQTINHSQNGNSNKSNNNRFVNAVHTNGSDNNQIIRFKKVVKLASNVENLWLLPHDDVQLQAFLRSSQQSDNMKVLSQQQLRPHLETSLYLSCGCHGMAIWLSLEHSIRPYGSSLMRKSDVNKSNNDNEHTYISKRIMLPFQEIGSAIYPLAIRFREAIVLGAESDFTQPNFSTLSQQQHNNSQQLFSVIPYFVVKRTSQVYLHYILRELLRRNLGYRAWEIANTCSTLPHFVHSLELLLHGVLEEEASSSQPIPDALLPRVVDFIRAFPVFLQTVIHCARKTELALWPHLFSIVGSPKDLFQQCILEGQLDTASSYIIVLQNLEKPEVASKCVSRLLQAARVAGCWVTVKELKRFLRATNQTEENQDPTSDNSQHQTRTRSNSVQHSYHHHQPQATDKLEEMSVPLSAPIITGTNHNGTSLIIGSGNNRDSRKPMISDRTKSINRAMPGRAAMSSTIDTNQPMPDKCCIEENVAINENLNHGNNDIKEVSEDCSLNNFDDRSTSIIVDENNEDQNNGAIISDIDKFKMSNHCNGTIKNCRAYPGTIMRMTSDPLTLNGPDKKLNQTLKFLSISETNSSASSIISSSCSSSTISSASISFSMTNQQQKQMQENHHHHQSMGEAIKENNHHEHHRQLRPLRSVSIGQSSNNHEQCTIF</sequence>
<dbReference type="EMBL" id="ASGP02000001">
    <property type="protein sequence ID" value="KAH9529187.1"/>
    <property type="molecule type" value="Genomic_DNA"/>
</dbReference>
<evidence type="ECO:0000313" key="7">
    <source>
        <dbReference type="Proteomes" id="UP000790347"/>
    </source>
</evidence>
<dbReference type="SUPFAM" id="SSF101898">
    <property type="entry name" value="NHL repeat"/>
    <property type="match status" value="1"/>
</dbReference>
<evidence type="ECO:0000256" key="1">
    <source>
        <dbReference type="ARBA" id="ARBA00004370"/>
    </source>
</evidence>
<reference evidence="6" key="2">
    <citation type="journal article" date="2022" name="Res Sq">
        <title>Comparative Genomics Reveals Insights into the Divergent Evolution of Astigmatic Mites and Household Pest Adaptations.</title>
        <authorList>
            <person name="Xiong Q."/>
            <person name="Wan A.T.-Y."/>
            <person name="Liu X.-Y."/>
            <person name="Fung C.S.-H."/>
            <person name="Xiao X."/>
            <person name="Malainual N."/>
            <person name="Hou J."/>
            <person name="Wang L."/>
            <person name="Wang M."/>
            <person name="Yang K."/>
            <person name="Cui Y."/>
            <person name="Leung E."/>
            <person name="Nong W."/>
            <person name="Shin S.-K."/>
            <person name="Au S."/>
            <person name="Jeong K.Y."/>
            <person name="Chew F.T."/>
            <person name="Hui J."/>
            <person name="Leung T.F."/>
            <person name="Tungtrongchitr A."/>
            <person name="Zhong N."/>
            <person name="Liu Z."/>
            <person name="Tsui S."/>
        </authorList>
    </citation>
    <scope>NUCLEOTIDE SEQUENCE</scope>
    <source>
        <strain evidence="6">Derf</strain>
        <tissue evidence="6">Whole organism</tissue>
    </source>
</reference>
<evidence type="ECO:0000256" key="2">
    <source>
        <dbReference type="ARBA" id="ARBA00023136"/>
    </source>
</evidence>
<organism evidence="6 7">
    <name type="scientific">Dermatophagoides farinae</name>
    <name type="common">American house dust mite</name>
    <dbReference type="NCBI Taxonomy" id="6954"/>
    <lineage>
        <taxon>Eukaryota</taxon>
        <taxon>Metazoa</taxon>
        <taxon>Ecdysozoa</taxon>
        <taxon>Arthropoda</taxon>
        <taxon>Chelicerata</taxon>
        <taxon>Arachnida</taxon>
        <taxon>Acari</taxon>
        <taxon>Acariformes</taxon>
        <taxon>Sarcoptiformes</taxon>
        <taxon>Astigmata</taxon>
        <taxon>Psoroptidia</taxon>
        <taxon>Analgoidea</taxon>
        <taxon>Pyroglyphidae</taxon>
        <taxon>Dermatophagoidinae</taxon>
        <taxon>Dermatophagoides</taxon>
    </lineage>
</organism>
<evidence type="ECO:0000259" key="5">
    <source>
        <dbReference type="Pfam" id="PF07064"/>
    </source>
</evidence>
<dbReference type="GO" id="GO:0034066">
    <property type="term" value="C:Ric1-Rgp1 guanyl-nucleotide exchange factor complex"/>
    <property type="evidence" value="ECO:0007669"/>
    <property type="project" value="InterPro"/>
</dbReference>
<dbReference type="GO" id="GO:0006886">
    <property type="term" value="P:intracellular protein transport"/>
    <property type="evidence" value="ECO:0007669"/>
    <property type="project" value="InterPro"/>
</dbReference>
<comment type="subcellular location">
    <subcellularLocation>
        <location evidence="1">Membrane</location>
    </subcellularLocation>
</comment>
<keyword evidence="7" id="KW-1185">Reference proteome</keyword>
<dbReference type="PANTHER" id="PTHR22746:SF10">
    <property type="entry name" value="GUANINE NUCLEOTIDE EXCHANGE FACTOR SUBUNIT RIC1"/>
    <property type="match status" value="1"/>
</dbReference>
<feature type="compositionally biased region" description="Polar residues" evidence="4">
    <location>
        <begin position="1390"/>
        <end position="1404"/>
    </location>
</feature>
<feature type="region of interest" description="Disordered" evidence="4">
    <location>
        <begin position="1376"/>
        <end position="1404"/>
    </location>
</feature>
<dbReference type="Proteomes" id="UP000790347">
    <property type="component" value="Unassembled WGS sequence"/>
</dbReference>
<evidence type="ECO:0000256" key="3">
    <source>
        <dbReference type="ARBA" id="ARBA00029879"/>
    </source>
</evidence>
<evidence type="ECO:0000256" key="4">
    <source>
        <dbReference type="SAM" id="MobiDB-lite"/>
    </source>
</evidence>
<accession>A0A922IED9</accession>
<dbReference type="Pfam" id="PF25440">
    <property type="entry name" value="Beta-prop_RIC1_2nd"/>
    <property type="match status" value="1"/>
</dbReference>
<feature type="domain" description="RIC1 C-terminal alpha solenoid region" evidence="5">
    <location>
        <begin position="951"/>
        <end position="1121"/>
    </location>
</feature>
<dbReference type="InterPro" id="IPR040096">
    <property type="entry name" value="Ric1"/>
</dbReference>
<proteinExistence type="predicted"/>
<feature type="compositionally biased region" description="Polar residues" evidence="4">
    <location>
        <begin position="1108"/>
        <end position="1134"/>
    </location>
</feature>
<feature type="compositionally biased region" description="Acidic residues" evidence="4">
    <location>
        <begin position="737"/>
        <end position="746"/>
    </location>
</feature>
<comment type="caution">
    <text evidence="6">The sequence shown here is derived from an EMBL/GenBank/DDBJ whole genome shotgun (WGS) entry which is preliminary data.</text>
</comment>
<evidence type="ECO:0000313" key="6">
    <source>
        <dbReference type="EMBL" id="KAH9529187.1"/>
    </source>
</evidence>
<feature type="region of interest" description="Disordered" evidence="4">
    <location>
        <begin position="1108"/>
        <end position="1183"/>
    </location>
</feature>
<dbReference type="GO" id="GO:0000139">
    <property type="term" value="C:Golgi membrane"/>
    <property type="evidence" value="ECO:0007669"/>
    <property type="project" value="TreeGrafter"/>
</dbReference>
<dbReference type="PANTHER" id="PTHR22746">
    <property type="entry name" value="RAB6A-GEF COMPLEX PARTNER PROTEIN 1"/>
    <property type="match status" value="1"/>
</dbReference>
<dbReference type="Pfam" id="PF07064">
    <property type="entry name" value="RIC1"/>
    <property type="match status" value="1"/>
</dbReference>